<evidence type="ECO:0000256" key="7">
    <source>
        <dbReference type="ARBA" id="ARBA00022918"/>
    </source>
</evidence>
<dbReference type="InterPro" id="IPR036397">
    <property type="entry name" value="RNaseH_sf"/>
</dbReference>
<dbReference type="GO" id="GO:0003964">
    <property type="term" value="F:RNA-directed DNA polymerase activity"/>
    <property type="evidence" value="ECO:0007669"/>
    <property type="project" value="UniProtKB-KW"/>
</dbReference>
<evidence type="ECO:0000259" key="10">
    <source>
        <dbReference type="PROSITE" id="PS50994"/>
    </source>
</evidence>
<name>A0A026W617_OOCBI</name>
<evidence type="ECO:0000256" key="5">
    <source>
        <dbReference type="ARBA" id="ARBA00022842"/>
    </source>
</evidence>
<dbReference type="PANTHER" id="PTHR42648">
    <property type="entry name" value="TRANSPOSASE, PUTATIVE-RELATED"/>
    <property type="match status" value="1"/>
</dbReference>
<evidence type="ECO:0000256" key="3">
    <source>
        <dbReference type="ARBA" id="ARBA00022759"/>
    </source>
</evidence>
<dbReference type="AlphaFoldDB" id="A0A026W617"/>
<feature type="domain" description="Integrase catalytic" evidence="10">
    <location>
        <begin position="1"/>
        <end position="83"/>
    </location>
</feature>
<dbReference type="GO" id="GO:0003887">
    <property type="term" value="F:DNA-directed DNA polymerase activity"/>
    <property type="evidence" value="ECO:0007669"/>
    <property type="project" value="UniProtKB-KW"/>
</dbReference>
<proteinExistence type="predicted"/>
<gene>
    <name evidence="11" type="ORF">X777_09802</name>
</gene>
<dbReference type="GO" id="GO:0016787">
    <property type="term" value="F:hydrolase activity"/>
    <property type="evidence" value="ECO:0007669"/>
    <property type="project" value="UniProtKB-KW"/>
</dbReference>
<keyword evidence="4" id="KW-0378">Hydrolase</keyword>
<keyword evidence="7" id="KW-0695">RNA-directed DNA polymerase</keyword>
<protein>
    <submittedName>
        <fullName evidence="11">Copia protein</fullName>
    </submittedName>
</protein>
<organism evidence="11 12">
    <name type="scientific">Ooceraea biroi</name>
    <name type="common">Clonal raider ant</name>
    <name type="synonym">Cerapachys biroi</name>
    <dbReference type="NCBI Taxonomy" id="2015173"/>
    <lineage>
        <taxon>Eukaryota</taxon>
        <taxon>Metazoa</taxon>
        <taxon>Ecdysozoa</taxon>
        <taxon>Arthropoda</taxon>
        <taxon>Hexapoda</taxon>
        <taxon>Insecta</taxon>
        <taxon>Pterygota</taxon>
        <taxon>Neoptera</taxon>
        <taxon>Endopterygota</taxon>
        <taxon>Hymenoptera</taxon>
        <taxon>Apocrita</taxon>
        <taxon>Aculeata</taxon>
        <taxon>Formicoidea</taxon>
        <taxon>Formicidae</taxon>
        <taxon>Dorylinae</taxon>
        <taxon>Ooceraea</taxon>
    </lineage>
</organism>
<dbReference type="GO" id="GO:0015074">
    <property type="term" value="P:DNA integration"/>
    <property type="evidence" value="ECO:0007669"/>
    <property type="project" value="UniProtKB-KW"/>
</dbReference>
<dbReference type="PROSITE" id="PS50994">
    <property type="entry name" value="INTEGRASE"/>
    <property type="match status" value="1"/>
</dbReference>
<dbReference type="EMBL" id="KK107386">
    <property type="protein sequence ID" value="EZA51517.1"/>
    <property type="molecule type" value="Genomic_DNA"/>
</dbReference>
<accession>A0A026W617</accession>
<keyword evidence="3" id="KW-0255">Endonuclease</keyword>
<evidence type="ECO:0000256" key="1">
    <source>
        <dbReference type="ARBA" id="ARBA00022722"/>
    </source>
</evidence>
<keyword evidence="8" id="KW-0548">Nucleotidyltransferase</keyword>
<keyword evidence="9" id="KW-0233">DNA recombination</keyword>
<dbReference type="PANTHER" id="PTHR42648:SF11">
    <property type="entry name" value="TRANSPOSON TY4-P GAG-POL POLYPROTEIN"/>
    <property type="match status" value="1"/>
</dbReference>
<evidence type="ECO:0000256" key="2">
    <source>
        <dbReference type="ARBA" id="ARBA00022723"/>
    </source>
</evidence>
<reference evidence="11 12" key="1">
    <citation type="journal article" date="2014" name="Curr. Biol.">
        <title>The genome of the clonal raider ant Cerapachys biroi.</title>
        <authorList>
            <person name="Oxley P.R."/>
            <person name="Ji L."/>
            <person name="Fetter-Pruneda I."/>
            <person name="McKenzie S.K."/>
            <person name="Li C."/>
            <person name="Hu H."/>
            <person name="Zhang G."/>
            <person name="Kronauer D.J."/>
        </authorList>
    </citation>
    <scope>NUCLEOTIDE SEQUENCE [LARGE SCALE GENOMIC DNA]</scope>
</reference>
<evidence type="ECO:0000256" key="6">
    <source>
        <dbReference type="ARBA" id="ARBA00022908"/>
    </source>
</evidence>
<dbReference type="InterPro" id="IPR039537">
    <property type="entry name" value="Retrotran_Ty1/copia-like"/>
</dbReference>
<dbReference type="Gene3D" id="3.30.420.10">
    <property type="entry name" value="Ribonuclease H-like superfamily/Ribonuclease H"/>
    <property type="match status" value="1"/>
</dbReference>
<evidence type="ECO:0000256" key="9">
    <source>
        <dbReference type="ARBA" id="ARBA00023172"/>
    </source>
</evidence>
<keyword evidence="5" id="KW-0460">Magnesium</keyword>
<keyword evidence="12" id="KW-1185">Reference proteome</keyword>
<keyword evidence="6" id="KW-0229">DNA integration</keyword>
<dbReference type="InterPro" id="IPR001584">
    <property type="entry name" value="Integrase_cat-core"/>
</dbReference>
<keyword evidence="8" id="KW-0239">DNA-directed DNA polymerase</keyword>
<evidence type="ECO:0000256" key="8">
    <source>
        <dbReference type="ARBA" id="ARBA00022932"/>
    </source>
</evidence>
<sequence>MRQYLRTRGIRIENSAPYTPEQNGKVVRENRTIMESARTMIKQKNLLQALWAEAVNIATYILNRISFSKNEANTVRDLARKKT</sequence>
<keyword evidence="2" id="KW-0479">Metal-binding</keyword>
<evidence type="ECO:0000313" key="11">
    <source>
        <dbReference type="EMBL" id="EZA51517.1"/>
    </source>
</evidence>
<keyword evidence="1" id="KW-0540">Nuclease</keyword>
<dbReference type="GO" id="GO:0046872">
    <property type="term" value="F:metal ion binding"/>
    <property type="evidence" value="ECO:0007669"/>
    <property type="project" value="UniProtKB-KW"/>
</dbReference>
<evidence type="ECO:0000313" key="12">
    <source>
        <dbReference type="Proteomes" id="UP000053097"/>
    </source>
</evidence>
<keyword evidence="8" id="KW-0808">Transferase</keyword>
<evidence type="ECO:0000256" key="4">
    <source>
        <dbReference type="ARBA" id="ARBA00022801"/>
    </source>
</evidence>
<dbReference type="Proteomes" id="UP000053097">
    <property type="component" value="Unassembled WGS sequence"/>
</dbReference>
<dbReference type="SUPFAM" id="SSF53098">
    <property type="entry name" value="Ribonuclease H-like"/>
    <property type="match status" value="1"/>
</dbReference>
<dbReference type="GO" id="GO:0003676">
    <property type="term" value="F:nucleic acid binding"/>
    <property type="evidence" value="ECO:0007669"/>
    <property type="project" value="InterPro"/>
</dbReference>
<dbReference type="STRING" id="2015173.A0A026W617"/>
<dbReference type="GO" id="GO:0006310">
    <property type="term" value="P:DNA recombination"/>
    <property type="evidence" value="ECO:0007669"/>
    <property type="project" value="UniProtKB-KW"/>
</dbReference>
<dbReference type="InterPro" id="IPR012337">
    <property type="entry name" value="RNaseH-like_sf"/>
</dbReference>
<dbReference type="GO" id="GO:0004519">
    <property type="term" value="F:endonuclease activity"/>
    <property type="evidence" value="ECO:0007669"/>
    <property type="project" value="UniProtKB-KW"/>
</dbReference>